<dbReference type="InterPro" id="IPR036603">
    <property type="entry name" value="RBP11-like"/>
</dbReference>
<dbReference type="InterPro" id="IPR017896">
    <property type="entry name" value="4Fe4S_Fe-S-bd"/>
</dbReference>
<feature type="compositionally biased region" description="Acidic residues" evidence="7">
    <location>
        <begin position="286"/>
        <end position="301"/>
    </location>
</feature>
<dbReference type="InterPro" id="IPR011262">
    <property type="entry name" value="DNA-dir_RNA_pol_insert"/>
</dbReference>
<dbReference type="EC" id="2.7.7.6" evidence="6"/>
<dbReference type="PANTHER" id="PTHR11800:SF2">
    <property type="entry name" value="DNA-DIRECTED RNA POLYMERASE II SUBUNIT RPB3"/>
    <property type="match status" value="1"/>
</dbReference>
<dbReference type="OrthoDB" id="84933at2157"/>
<feature type="domain" description="4Fe-4S ferredoxin-type" evidence="8">
    <location>
        <begin position="163"/>
        <end position="192"/>
    </location>
</feature>
<keyword evidence="3 6" id="KW-0548">Nucleotidyltransferase</keyword>
<dbReference type="SMART" id="SM00662">
    <property type="entry name" value="RPOLD"/>
    <property type="match status" value="1"/>
</dbReference>
<evidence type="ECO:0000256" key="1">
    <source>
        <dbReference type="ARBA" id="ARBA00022478"/>
    </source>
</evidence>
<dbReference type="InterPro" id="IPR036643">
    <property type="entry name" value="RNApol_insert_sf"/>
</dbReference>
<dbReference type="HAMAP" id="MF_00320">
    <property type="entry name" value="RNApol_arch_Rpo3"/>
    <property type="match status" value="1"/>
</dbReference>
<comment type="caution">
    <text evidence="9">The sequence shown here is derived from an EMBL/GenBank/DDBJ whole genome shotgun (WGS) entry which is preliminary data.</text>
</comment>
<reference evidence="9" key="2">
    <citation type="submission" date="2020-09" db="EMBL/GenBank/DDBJ databases">
        <authorList>
            <person name="Sun Q."/>
            <person name="Ohkuma M."/>
        </authorList>
    </citation>
    <scope>NUCLEOTIDE SEQUENCE</scope>
    <source>
        <strain evidence="9">JCM 10088</strain>
    </source>
</reference>
<dbReference type="PROSITE" id="PS51379">
    <property type="entry name" value="4FE4S_FER_2"/>
    <property type="match status" value="1"/>
</dbReference>
<evidence type="ECO:0000256" key="4">
    <source>
        <dbReference type="ARBA" id="ARBA00023163"/>
    </source>
</evidence>
<evidence type="ECO:0000256" key="3">
    <source>
        <dbReference type="ARBA" id="ARBA00022695"/>
    </source>
</evidence>
<keyword evidence="10" id="KW-1185">Reference proteome</keyword>
<keyword evidence="4 6" id="KW-0804">Transcription</keyword>
<keyword evidence="6" id="KW-0963">Cytoplasm</keyword>
<evidence type="ECO:0000259" key="8">
    <source>
        <dbReference type="PROSITE" id="PS51379"/>
    </source>
</evidence>
<keyword evidence="2 6" id="KW-0808">Transferase</keyword>
<dbReference type="InterPro" id="IPR050518">
    <property type="entry name" value="Rpo3/RPB3_RNA_Pol_subunit"/>
</dbReference>
<name>A0A830GW87_9CREN</name>
<dbReference type="NCBIfam" id="NF001988">
    <property type="entry name" value="PRK00783.1"/>
    <property type="match status" value="1"/>
</dbReference>
<dbReference type="CDD" id="cd07030">
    <property type="entry name" value="RNAP_D"/>
    <property type="match status" value="1"/>
</dbReference>
<dbReference type="Pfam" id="PF01193">
    <property type="entry name" value="RNA_pol_L"/>
    <property type="match status" value="1"/>
</dbReference>
<evidence type="ECO:0000313" key="9">
    <source>
        <dbReference type="EMBL" id="GGP20522.1"/>
    </source>
</evidence>
<comment type="catalytic activity">
    <reaction evidence="6">
        <text>RNA(n) + a ribonucleoside 5'-triphosphate = RNA(n+1) + diphosphate</text>
        <dbReference type="Rhea" id="RHEA:21248"/>
        <dbReference type="Rhea" id="RHEA-COMP:14527"/>
        <dbReference type="Rhea" id="RHEA-COMP:17342"/>
        <dbReference type="ChEBI" id="CHEBI:33019"/>
        <dbReference type="ChEBI" id="CHEBI:61557"/>
        <dbReference type="ChEBI" id="CHEBI:140395"/>
        <dbReference type="EC" id="2.7.7.6"/>
    </reaction>
</comment>
<dbReference type="SUPFAM" id="SSF56553">
    <property type="entry name" value="Insert subdomain of RNA polymerase alpha subunit"/>
    <property type="match status" value="1"/>
</dbReference>
<evidence type="ECO:0000256" key="5">
    <source>
        <dbReference type="ARBA" id="ARBA00025804"/>
    </source>
</evidence>
<evidence type="ECO:0000256" key="7">
    <source>
        <dbReference type="SAM" id="MobiDB-lite"/>
    </source>
</evidence>
<proteinExistence type="inferred from homology"/>
<dbReference type="PANTHER" id="PTHR11800">
    <property type="entry name" value="DNA-DIRECTED RNA POLYMERASE"/>
    <property type="match status" value="1"/>
</dbReference>
<dbReference type="Gene3D" id="3.30.70.3110">
    <property type="match status" value="1"/>
</dbReference>
<evidence type="ECO:0000256" key="6">
    <source>
        <dbReference type="HAMAP-Rule" id="MF_00320"/>
    </source>
</evidence>
<dbReference type="GO" id="GO:0003677">
    <property type="term" value="F:DNA binding"/>
    <property type="evidence" value="ECO:0007669"/>
    <property type="project" value="UniProtKB-UniRule"/>
</dbReference>
<dbReference type="Gene3D" id="3.30.1360.10">
    <property type="entry name" value="RNA polymerase, RBP11-like subunit"/>
    <property type="match status" value="1"/>
</dbReference>
<accession>A0A830GW87</accession>
<dbReference type="GO" id="GO:0046983">
    <property type="term" value="F:protein dimerization activity"/>
    <property type="evidence" value="ECO:0007669"/>
    <property type="project" value="InterPro"/>
</dbReference>
<comment type="subunit">
    <text evidence="6">Part of the RNA polymerase complex.</text>
</comment>
<dbReference type="InterPro" id="IPR001514">
    <property type="entry name" value="DNA-dir_RNA_pol_30-40kDasu_CS"/>
</dbReference>
<comment type="caution">
    <text evidence="6">Lacks conserved residue(s) required for the propagation of feature annotation.</text>
</comment>
<dbReference type="GO" id="GO:0003899">
    <property type="term" value="F:DNA-directed RNA polymerase activity"/>
    <property type="evidence" value="ECO:0007669"/>
    <property type="project" value="UniProtKB-UniRule"/>
</dbReference>
<comment type="similarity">
    <text evidence="5 6">Belongs to the archaeal Rpo3/eukaryotic RPB3 RNA polymerase subunit family.</text>
</comment>
<dbReference type="Pfam" id="PF01000">
    <property type="entry name" value="RNA_pol_A_bac"/>
    <property type="match status" value="1"/>
</dbReference>
<comment type="subcellular location">
    <subcellularLocation>
        <location evidence="6">Cytoplasm</location>
    </subcellularLocation>
</comment>
<dbReference type="GO" id="GO:0006351">
    <property type="term" value="P:DNA-templated transcription"/>
    <property type="evidence" value="ECO:0007669"/>
    <property type="project" value="UniProtKB-UniRule"/>
</dbReference>
<dbReference type="Gene3D" id="2.170.120.12">
    <property type="entry name" value="DNA-directed RNA polymerase, insert domain"/>
    <property type="match status" value="1"/>
</dbReference>
<dbReference type="EMBL" id="BMNL01000002">
    <property type="protein sequence ID" value="GGP20522.1"/>
    <property type="molecule type" value="Genomic_DNA"/>
</dbReference>
<dbReference type="RefSeq" id="WP_188596225.1">
    <property type="nucleotide sequence ID" value="NZ_BMNL01000002.1"/>
</dbReference>
<dbReference type="Proteomes" id="UP000610960">
    <property type="component" value="Unassembled WGS sequence"/>
</dbReference>
<dbReference type="GO" id="GO:0005737">
    <property type="term" value="C:cytoplasm"/>
    <property type="evidence" value="ECO:0007669"/>
    <property type="project" value="UniProtKB-SubCell"/>
</dbReference>
<organism evidence="9 10">
    <name type="scientific">Thermocladium modestius</name>
    <dbReference type="NCBI Taxonomy" id="62609"/>
    <lineage>
        <taxon>Archaea</taxon>
        <taxon>Thermoproteota</taxon>
        <taxon>Thermoprotei</taxon>
        <taxon>Thermoproteales</taxon>
        <taxon>Thermoproteaceae</taxon>
        <taxon>Thermocladium</taxon>
    </lineage>
</organism>
<comment type="function">
    <text evidence="6">DNA-dependent RNA polymerase (RNAP) catalyzes the transcription of DNA into RNA using the four ribonucleoside triphosphates as substrates.</text>
</comment>
<keyword evidence="1 6" id="KW-0240">DNA-directed RNA polymerase</keyword>
<feature type="region of interest" description="Disordered" evidence="7">
    <location>
        <begin position="264"/>
        <end position="301"/>
    </location>
</feature>
<dbReference type="InterPro" id="IPR011263">
    <property type="entry name" value="DNA-dir_RNA_pol_RpoA/D/Rpb3"/>
</dbReference>
<dbReference type="InterPro" id="IPR022842">
    <property type="entry name" value="RNAP_Rpo3/Rpb3/RPAC1"/>
</dbReference>
<evidence type="ECO:0000256" key="2">
    <source>
        <dbReference type="ARBA" id="ARBA00022679"/>
    </source>
</evidence>
<sequence>MVSIKLVERRDDFVKFVIDGVKPSLVNALRRTLISEVPIVAIDNVIILDNTSVLYDEVIAHRLAMVPLRTNLEKMPKIEECEDELVDPSLCQIRYQLNVEAKKPVTVYSKDLIPDDPDFSPVHPDIPIVKLDEGQVLSLEAYAKLGRGRTHAKWQPCLASYGYYPRITVRGGSDDCGKCVEICPDAIAVEDGKPRILDPLKCTFDKWKTCEEVCGGAIRVEWDEEKYVFWIESFGNLDMNSLINEAFRILRRKAEMLPRYIEEASKPRPESISSLEGVEETGAGEVMEEGLGEEMEEELEE</sequence>
<protein>
    <recommendedName>
        <fullName evidence="6">DNA-directed RNA polymerase subunit Rpo3</fullName>
        <ecNumber evidence="6">2.7.7.6</ecNumber>
    </recommendedName>
    <alternativeName>
        <fullName evidence="6">DNA-directed RNA polymerase subunit D</fullName>
    </alternativeName>
</protein>
<reference evidence="9" key="1">
    <citation type="journal article" date="2014" name="Int. J. Syst. Evol. Microbiol.">
        <title>Complete genome sequence of Corynebacterium casei LMG S-19264T (=DSM 44701T), isolated from a smear-ripened cheese.</title>
        <authorList>
            <consortium name="US DOE Joint Genome Institute (JGI-PGF)"/>
            <person name="Walter F."/>
            <person name="Albersmeier A."/>
            <person name="Kalinowski J."/>
            <person name="Ruckert C."/>
        </authorList>
    </citation>
    <scope>NUCLEOTIDE SEQUENCE</scope>
    <source>
        <strain evidence="9">JCM 10088</strain>
    </source>
</reference>
<gene>
    <name evidence="6" type="primary">rpo3</name>
    <name evidence="6" type="synonym">rpoD</name>
    <name evidence="9" type="ORF">GCM10007981_08950</name>
</gene>
<dbReference type="GO" id="GO:0000428">
    <property type="term" value="C:DNA-directed RNA polymerase complex"/>
    <property type="evidence" value="ECO:0007669"/>
    <property type="project" value="UniProtKB-KW"/>
</dbReference>
<evidence type="ECO:0000313" key="10">
    <source>
        <dbReference type="Proteomes" id="UP000610960"/>
    </source>
</evidence>
<dbReference type="SUPFAM" id="SSF55257">
    <property type="entry name" value="RBP11-like subunits of RNA polymerase"/>
    <property type="match status" value="1"/>
</dbReference>
<dbReference type="AlphaFoldDB" id="A0A830GW87"/>
<dbReference type="PROSITE" id="PS00446">
    <property type="entry name" value="RNA_POL_D_30KD"/>
    <property type="match status" value="1"/>
</dbReference>